<name>A1WWC3_HALHL</name>
<evidence type="ECO:0000256" key="1">
    <source>
        <dbReference type="ARBA" id="ARBA00009179"/>
    </source>
</evidence>
<dbReference type="MEROPS" id="S41.004"/>
<evidence type="ECO:0000256" key="3">
    <source>
        <dbReference type="ARBA" id="ARBA00022801"/>
    </source>
</evidence>
<accession>A1WWC3</accession>
<dbReference type="Gene3D" id="3.90.226.10">
    <property type="entry name" value="2-enoyl-CoA Hydratase, Chain A, domain 1"/>
    <property type="match status" value="1"/>
</dbReference>
<dbReference type="SMART" id="SM00245">
    <property type="entry name" value="TSPc"/>
    <property type="match status" value="1"/>
</dbReference>
<evidence type="ECO:0000259" key="7">
    <source>
        <dbReference type="PROSITE" id="PS50106"/>
    </source>
</evidence>
<evidence type="ECO:0000256" key="4">
    <source>
        <dbReference type="ARBA" id="ARBA00022825"/>
    </source>
</evidence>
<dbReference type="InterPro" id="IPR001478">
    <property type="entry name" value="PDZ"/>
</dbReference>
<dbReference type="Pfam" id="PF17820">
    <property type="entry name" value="PDZ_6"/>
    <property type="match status" value="1"/>
</dbReference>
<dbReference type="FunFam" id="2.30.42.10:FF:000063">
    <property type="entry name" value="Peptidase, S41 family"/>
    <property type="match status" value="1"/>
</dbReference>
<dbReference type="AlphaFoldDB" id="A1WWC3"/>
<dbReference type="STRING" id="349124.Hhal_1210"/>
<protein>
    <submittedName>
        <fullName evidence="8">C-terminal processing peptidase-3, Serine peptidase, MEROPS family S41A</fullName>
        <ecNumber evidence="8">3.4.21.102</ecNumber>
    </submittedName>
</protein>
<reference evidence="8 9" key="2">
    <citation type="journal article" date="2013" name="Stand. Genomic Sci.">
        <title>Complete genome sequence of Halorhodospira halophila SL1.</title>
        <authorList>
            <person name="Challacombe J.F."/>
            <person name="Majid S."/>
            <person name="Deole R."/>
            <person name="Brettin T.S."/>
            <person name="Bruce D."/>
            <person name="Delano S.F."/>
            <person name="Detter J.C."/>
            <person name="Gleasner C.D."/>
            <person name="Han C.S."/>
            <person name="Misra M."/>
            <person name="Reitenga K.G."/>
            <person name="Mikhailova N."/>
            <person name="Woyke T."/>
            <person name="Pitluck S."/>
            <person name="Nolan M."/>
            <person name="Land M.L."/>
            <person name="Saunders E."/>
            <person name="Tapia R."/>
            <person name="Lapidus A."/>
            <person name="Ivanova N."/>
            <person name="Hoff W.D."/>
        </authorList>
    </citation>
    <scope>NUCLEOTIDE SEQUENCE [LARGE SCALE GENOMIC DNA]</scope>
    <source>
        <strain evidence="9">DSM 244 / SL1</strain>
    </source>
</reference>
<dbReference type="RefSeq" id="WP_011814008.1">
    <property type="nucleotide sequence ID" value="NC_008789.1"/>
</dbReference>
<dbReference type="InterPro" id="IPR041489">
    <property type="entry name" value="PDZ_6"/>
</dbReference>
<dbReference type="NCBIfam" id="TIGR00225">
    <property type="entry name" value="prc"/>
    <property type="match status" value="1"/>
</dbReference>
<dbReference type="GO" id="GO:0007165">
    <property type="term" value="P:signal transduction"/>
    <property type="evidence" value="ECO:0007669"/>
    <property type="project" value="TreeGrafter"/>
</dbReference>
<dbReference type="Gene3D" id="2.30.42.10">
    <property type="match status" value="1"/>
</dbReference>
<feature type="chain" id="PRO_5002640874" evidence="6">
    <location>
        <begin position="23"/>
        <end position="415"/>
    </location>
</feature>
<proteinExistence type="inferred from homology"/>
<dbReference type="Pfam" id="PF22694">
    <property type="entry name" value="CtpB_N-like"/>
    <property type="match status" value="1"/>
</dbReference>
<reference evidence="9" key="1">
    <citation type="submission" date="2006-12" db="EMBL/GenBank/DDBJ databases">
        <title>Complete sequence of Halorhodospira halophila SL1.</title>
        <authorList>
            <consortium name="US DOE Joint Genome Institute"/>
            <person name="Copeland A."/>
            <person name="Lucas S."/>
            <person name="Lapidus A."/>
            <person name="Barry K."/>
            <person name="Detter J.C."/>
            <person name="Glavina del Rio T."/>
            <person name="Hammon N."/>
            <person name="Israni S."/>
            <person name="Dalin E."/>
            <person name="Tice H."/>
            <person name="Pitluck S."/>
            <person name="Saunders E."/>
            <person name="Brettin T."/>
            <person name="Bruce D."/>
            <person name="Han C."/>
            <person name="Tapia R."/>
            <person name="Schmutz J."/>
            <person name="Larimer F."/>
            <person name="Land M."/>
            <person name="Hauser L."/>
            <person name="Kyrpides N."/>
            <person name="Mikhailova N."/>
            <person name="Hoff W."/>
            <person name="Richardson P."/>
        </authorList>
    </citation>
    <scope>NUCLEOTIDE SEQUENCE [LARGE SCALE GENOMIC DNA]</scope>
    <source>
        <strain evidence="9">DSM 244 / SL1</strain>
    </source>
</reference>
<dbReference type="OrthoDB" id="9812068at2"/>
<dbReference type="GO" id="GO:0006508">
    <property type="term" value="P:proteolysis"/>
    <property type="evidence" value="ECO:0007669"/>
    <property type="project" value="UniProtKB-KW"/>
</dbReference>
<comment type="similarity">
    <text evidence="1 5">Belongs to the peptidase S41A family.</text>
</comment>
<dbReference type="GO" id="GO:0030288">
    <property type="term" value="C:outer membrane-bounded periplasmic space"/>
    <property type="evidence" value="ECO:0007669"/>
    <property type="project" value="TreeGrafter"/>
</dbReference>
<gene>
    <name evidence="8" type="ordered locus">Hhal_1210</name>
</gene>
<dbReference type="EC" id="3.4.21.102" evidence="8"/>
<dbReference type="HOGENOM" id="CLU_017295_1_1_6"/>
<dbReference type="InterPro" id="IPR036034">
    <property type="entry name" value="PDZ_sf"/>
</dbReference>
<evidence type="ECO:0000313" key="9">
    <source>
        <dbReference type="Proteomes" id="UP000000647"/>
    </source>
</evidence>
<evidence type="ECO:0000313" key="8">
    <source>
        <dbReference type="EMBL" id="ABM61985.1"/>
    </source>
</evidence>
<dbReference type="FunFam" id="3.90.226.10:FF:000029">
    <property type="entry name" value="Peptidase, S41 family"/>
    <property type="match status" value="1"/>
</dbReference>
<keyword evidence="2 5" id="KW-0645">Protease</keyword>
<dbReference type="SUPFAM" id="SSF50156">
    <property type="entry name" value="PDZ domain-like"/>
    <property type="match status" value="1"/>
</dbReference>
<sequence length="415" mass="45174">MQSWSLTLAAALLALFVGPAVADSPAEAEDDLPMAELELLSEVYSRIKRDYVDEVDDADLFRAAIRGMLSELDAHSSYLDEDELEQLREGTRGEFGGVGLELSRQDDEIRVVAPIDDTPASRAGLQAGDVLLRIDGDTVRGASLNEVVQRLRGEPGSVVEVTIRRTEDEGRTRTLELERDTIQVESVRARMLEPGYGYVRISQFQERTASDLYPALDRLLEEADGALDGLILDLRNNPGGVLDPAVAVADAFLTEGRIVYTEGRMRQARMSFDATPVDRARGAPMVVLINRGSASGSEIVAGALQDHRRAVIMGRASFGKGSVQSVLPLDGAAMKLTTARYYTPDGRSIQDEGIQPDIVVDNLRLTETEDRGAEGVLDAPEDAEDAEEAAELAKDDYVLSEALNLLKGLRVFEGR</sequence>
<dbReference type="PANTHER" id="PTHR32060">
    <property type="entry name" value="TAIL-SPECIFIC PROTEASE"/>
    <property type="match status" value="1"/>
</dbReference>
<dbReference type="InterPro" id="IPR029045">
    <property type="entry name" value="ClpP/crotonase-like_dom_sf"/>
</dbReference>
<dbReference type="CDD" id="cd06782">
    <property type="entry name" value="cpPDZ_CPP-like"/>
    <property type="match status" value="1"/>
</dbReference>
<keyword evidence="3 5" id="KW-0378">Hydrolase</keyword>
<dbReference type="EMBL" id="CP000544">
    <property type="protein sequence ID" value="ABM61985.1"/>
    <property type="molecule type" value="Genomic_DNA"/>
</dbReference>
<dbReference type="Proteomes" id="UP000000647">
    <property type="component" value="Chromosome"/>
</dbReference>
<dbReference type="Gene3D" id="3.30.750.44">
    <property type="match status" value="1"/>
</dbReference>
<dbReference type="InterPro" id="IPR055210">
    <property type="entry name" value="CtpA/B_N"/>
</dbReference>
<dbReference type="SUPFAM" id="SSF52096">
    <property type="entry name" value="ClpP/crotonase"/>
    <property type="match status" value="1"/>
</dbReference>
<dbReference type="InterPro" id="IPR005151">
    <property type="entry name" value="Tail-specific_protease"/>
</dbReference>
<dbReference type="CDD" id="cd07560">
    <property type="entry name" value="Peptidase_S41_CPP"/>
    <property type="match status" value="1"/>
</dbReference>
<dbReference type="GO" id="GO:0004252">
    <property type="term" value="F:serine-type endopeptidase activity"/>
    <property type="evidence" value="ECO:0007669"/>
    <property type="project" value="UniProtKB-EC"/>
</dbReference>
<dbReference type="PANTHER" id="PTHR32060:SF30">
    <property type="entry name" value="CARBOXY-TERMINAL PROCESSING PROTEASE CTPA"/>
    <property type="match status" value="1"/>
</dbReference>
<keyword evidence="6" id="KW-0732">Signal</keyword>
<dbReference type="PROSITE" id="PS50106">
    <property type="entry name" value="PDZ"/>
    <property type="match status" value="1"/>
</dbReference>
<keyword evidence="9" id="KW-1185">Reference proteome</keyword>
<dbReference type="SMART" id="SM00228">
    <property type="entry name" value="PDZ"/>
    <property type="match status" value="1"/>
</dbReference>
<evidence type="ECO:0000256" key="5">
    <source>
        <dbReference type="RuleBase" id="RU004404"/>
    </source>
</evidence>
<dbReference type="eggNOG" id="COG0793">
    <property type="taxonomic scope" value="Bacteria"/>
</dbReference>
<evidence type="ECO:0000256" key="2">
    <source>
        <dbReference type="ARBA" id="ARBA00022670"/>
    </source>
</evidence>
<keyword evidence="4 5" id="KW-0720">Serine protease</keyword>
<dbReference type="KEGG" id="hha:Hhal_1210"/>
<evidence type="ECO:0000256" key="6">
    <source>
        <dbReference type="SAM" id="SignalP"/>
    </source>
</evidence>
<feature type="domain" description="PDZ" evidence="7">
    <location>
        <begin position="84"/>
        <end position="166"/>
    </location>
</feature>
<organism evidence="8 9">
    <name type="scientific">Halorhodospira halophila (strain DSM 244 / SL1)</name>
    <name type="common">Ectothiorhodospira halophila (strain DSM 244 / SL1)</name>
    <dbReference type="NCBI Taxonomy" id="349124"/>
    <lineage>
        <taxon>Bacteria</taxon>
        <taxon>Pseudomonadati</taxon>
        <taxon>Pseudomonadota</taxon>
        <taxon>Gammaproteobacteria</taxon>
        <taxon>Chromatiales</taxon>
        <taxon>Ectothiorhodospiraceae</taxon>
        <taxon>Halorhodospira</taxon>
    </lineage>
</organism>
<dbReference type="InterPro" id="IPR004447">
    <property type="entry name" value="Peptidase_S41A"/>
</dbReference>
<dbReference type="Pfam" id="PF03572">
    <property type="entry name" value="Peptidase_S41"/>
    <property type="match status" value="1"/>
</dbReference>
<feature type="signal peptide" evidence="6">
    <location>
        <begin position="1"/>
        <end position="22"/>
    </location>
</feature>